<reference evidence="9 10" key="1">
    <citation type="submission" date="2018-10" db="EMBL/GenBank/DDBJ databases">
        <title>Genomic Encyclopedia of Archaeal and Bacterial Type Strains, Phase II (KMG-II): from individual species to whole genera.</title>
        <authorList>
            <person name="Goeker M."/>
        </authorList>
    </citation>
    <scope>NUCLEOTIDE SEQUENCE [LARGE SCALE GENOMIC DNA]</scope>
    <source>
        <strain evidence="9 10">DSM 45657</strain>
    </source>
</reference>
<dbReference type="InterPro" id="IPR003594">
    <property type="entry name" value="HATPase_dom"/>
</dbReference>
<evidence type="ECO:0000259" key="8">
    <source>
        <dbReference type="PROSITE" id="PS50109"/>
    </source>
</evidence>
<accession>A0A421B0I0</accession>
<comment type="catalytic activity">
    <reaction evidence="1">
        <text>ATP + protein L-histidine = ADP + protein N-phospho-L-histidine.</text>
        <dbReference type="EC" id="2.7.13.3"/>
    </reaction>
</comment>
<keyword evidence="10" id="KW-1185">Reference proteome</keyword>
<keyword evidence="4" id="KW-0547">Nucleotide-binding</keyword>
<evidence type="ECO:0000313" key="9">
    <source>
        <dbReference type="EMBL" id="RLK55509.1"/>
    </source>
</evidence>
<dbReference type="GO" id="GO:0004673">
    <property type="term" value="F:protein histidine kinase activity"/>
    <property type="evidence" value="ECO:0007669"/>
    <property type="project" value="UniProtKB-EC"/>
</dbReference>
<proteinExistence type="predicted"/>
<dbReference type="PROSITE" id="PS50109">
    <property type="entry name" value="HIS_KIN"/>
    <property type="match status" value="1"/>
</dbReference>
<sequence>MDWPEDRRIGPGRRGTDRVRPFGADQDVLHDIGHELATLALLTESVLGAPGLAEETRTRVALIESQVARLVDLVRGTPATTRVDVRALLGQVVAVAAAAGAPVRLAPGEPVTVDLDPAVLWRVVSNLVANAVRAGGEVTVVVVGADPLVVEVVDTGPGFGAGPPGRSGRGLGIVDGLVRSVGGVVRITPRLPTGTRIRVAFGVVEPTDGTPEAT</sequence>
<dbReference type="InterPro" id="IPR050980">
    <property type="entry name" value="2C_sensor_his_kinase"/>
</dbReference>
<dbReference type="RefSeq" id="WP_121393267.1">
    <property type="nucleotide sequence ID" value="NZ_RCDD01000004.1"/>
</dbReference>
<dbReference type="Pfam" id="PF02518">
    <property type="entry name" value="HATPase_c"/>
    <property type="match status" value="1"/>
</dbReference>
<dbReference type="EC" id="2.7.13.3" evidence="2"/>
<evidence type="ECO:0000256" key="1">
    <source>
        <dbReference type="ARBA" id="ARBA00000085"/>
    </source>
</evidence>
<feature type="domain" description="Histidine kinase" evidence="8">
    <location>
        <begin position="27"/>
        <end position="205"/>
    </location>
</feature>
<dbReference type="GO" id="GO:0005524">
    <property type="term" value="F:ATP binding"/>
    <property type="evidence" value="ECO:0007669"/>
    <property type="project" value="UniProtKB-KW"/>
</dbReference>
<dbReference type="InterPro" id="IPR005467">
    <property type="entry name" value="His_kinase_dom"/>
</dbReference>
<evidence type="ECO:0000256" key="2">
    <source>
        <dbReference type="ARBA" id="ARBA00012438"/>
    </source>
</evidence>
<organism evidence="9 10">
    <name type="scientific">Actinokineospora cianjurensis</name>
    <dbReference type="NCBI Taxonomy" id="585224"/>
    <lineage>
        <taxon>Bacteria</taxon>
        <taxon>Bacillati</taxon>
        <taxon>Actinomycetota</taxon>
        <taxon>Actinomycetes</taxon>
        <taxon>Pseudonocardiales</taxon>
        <taxon>Pseudonocardiaceae</taxon>
        <taxon>Actinokineospora</taxon>
    </lineage>
</organism>
<evidence type="ECO:0000313" key="10">
    <source>
        <dbReference type="Proteomes" id="UP000282454"/>
    </source>
</evidence>
<evidence type="ECO:0000256" key="4">
    <source>
        <dbReference type="ARBA" id="ARBA00022741"/>
    </source>
</evidence>
<evidence type="ECO:0000256" key="5">
    <source>
        <dbReference type="ARBA" id="ARBA00022777"/>
    </source>
</evidence>
<feature type="compositionally biased region" description="Basic and acidic residues" evidence="7">
    <location>
        <begin position="1"/>
        <end position="20"/>
    </location>
</feature>
<dbReference type="SUPFAM" id="SSF55874">
    <property type="entry name" value="ATPase domain of HSP90 chaperone/DNA topoisomerase II/histidine kinase"/>
    <property type="match status" value="1"/>
</dbReference>
<dbReference type="PANTHER" id="PTHR44936">
    <property type="entry name" value="SENSOR PROTEIN CREC"/>
    <property type="match status" value="1"/>
</dbReference>
<feature type="region of interest" description="Disordered" evidence="7">
    <location>
        <begin position="1"/>
        <end position="21"/>
    </location>
</feature>
<dbReference type="OrthoDB" id="3474644at2"/>
<dbReference type="AlphaFoldDB" id="A0A421B0I0"/>
<dbReference type="SMART" id="SM00387">
    <property type="entry name" value="HATPase_c"/>
    <property type="match status" value="1"/>
</dbReference>
<keyword evidence="6" id="KW-0067">ATP-binding</keyword>
<protein>
    <recommendedName>
        <fullName evidence="2">histidine kinase</fullName>
        <ecNumber evidence="2">2.7.13.3</ecNumber>
    </recommendedName>
</protein>
<keyword evidence="3" id="KW-0808">Transferase</keyword>
<comment type="caution">
    <text evidence="9">The sequence shown here is derived from an EMBL/GenBank/DDBJ whole genome shotgun (WGS) entry which is preliminary data.</text>
</comment>
<dbReference type="InterPro" id="IPR036890">
    <property type="entry name" value="HATPase_C_sf"/>
</dbReference>
<keyword evidence="5 9" id="KW-0418">Kinase</keyword>
<dbReference type="Gene3D" id="3.30.565.10">
    <property type="entry name" value="Histidine kinase-like ATPase, C-terminal domain"/>
    <property type="match status" value="1"/>
</dbReference>
<evidence type="ECO:0000256" key="3">
    <source>
        <dbReference type="ARBA" id="ARBA00022679"/>
    </source>
</evidence>
<evidence type="ECO:0000256" key="7">
    <source>
        <dbReference type="SAM" id="MobiDB-lite"/>
    </source>
</evidence>
<dbReference type="Proteomes" id="UP000282454">
    <property type="component" value="Unassembled WGS sequence"/>
</dbReference>
<name>A0A421B0I0_9PSEU</name>
<dbReference type="PANTHER" id="PTHR44936:SF10">
    <property type="entry name" value="SENSOR PROTEIN RSTB"/>
    <property type="match status" value="1"/>
</dbReference>
<evidence type="ECO:0000256" key="6">
    <source>
        <dbReference type="ARBA" id="ARBA00022840"/>
    </source>
</evidence>
<dbReference type="EMBL" id="RCDD01000004">
    <property type="protein sequence ID" value="RLK55509.1"/>
    <property type="molecule type" value="Genomic_DNA"/>
</dbReference>
<gene>
    <name evidence="9" type="ORF">CLV68_4997</name>
</gene>